<keyword evidence="10" id="KW-1185">Reference proteome</keyword>
<keyword evidence="3" id="KW-0436">Ligase</keyword>
<dbReference type="InterPro" id="IPR000873">
    <property type="entry name" value="AMP-dep_synth/lig_dom"/>
</dbReference>
<dbReference type="SUPFAM" id="SSF56801">
    <property type="entry name" value="Acetyl-CoA synthetase-like"/>
    <property type="match status" value="1"/>
</dbReference>
<dbReference type="Pfam" id="PF13193">
    <property type="entry name" value="AMP-binding_C"/>
    <property type="match status" value="1"/>
</dbReference>
<dbReference type="Gene3D" id="3.40.50.12780">
    <property type="entry name" value="N-terminal domain of ligase-like"/>
    <property type="match status" value="1"/>
</dbReference>
<dbReference type="EMBL" id="PVUE01000010">
    <property type="protein sequence ID" value="PRZ41349.1"/>
    <property type="molecule type" value="Genomic_DNA"/>
</dbReference>
<comment type="pathway">
    <text evidence="2">Lipid metabolism; fatty acid beta-oxidation.</text>
</comment>
<evidence type="ECO:0000256" key="5">
    <source>
        <dbReference type="ARBA" id="ARBA00039545"/>
    </source>
</evidence>
<dbReference type="InterPro" id="IPR025110">
    <property type="entry name" value="AMP-bd_C"/>
</dbReference>
<evidence type="ECO:0000313" key="9">
    <source>
        <dbReference type="EMBL" id="PRZ41349.1"/>
    </source>
</evidence>
<dbReference type="InterPro" id="IPR050237">
    <property type="entry name" value="ATP-dep_AMP-bd_enzyme"/>
</dbReference>
<feature type="domain" description="AMP-dependent synthetase/ligase" evidence="7">
    <location>
        <begin position="18"/>
        <end position="398"/>
    </location>
</feature>
<dbReference type="InterPro" id="IPR042099">
    <property type="entry name" value="ANL_N_sf"/>
</dbReference>
<sequence length="542" mass="58805">MTRRPDPVPSLHDLLVSWTDRNPHAVAVIDADAGGDKALTRTQLLQRSCDLREQLRTRGVTTDDCVAVWLPNWSDALCWQIAASGLGAHIIGVNTRYNVDEVAHLLNCARPKVLAIADGFVGLDLRDRLHKSVKASTAPPPLIAVVAGPHRPAPAELSPYDCGNGVWAPEYGERPITPPDGDFGDRLMTAFTTSGSTGMPKLAAHDENGVVGHAIAVAERIEIRDGDAIECMLPLSGVFGFMTAMATMAGGGVCLLEPVFKEPQILANMAKYAVTHIVAGDDMMVRLRRAWQDTREDLSAWRWAGLADFMGKVAEIAPWAHDNFDAAVVGLYGSSEVFSLLCSRDIDDPMPQRFTPGGRMMSDQIKVRVVDPETDEPLPDGTDGELQFGGPTVVNAYLGNPDAARASFTPDGWFKSGDLGSVDADGRMTYVCRIGDVLRLKGYLVDPYEIEIRLLAHPQIETTKVVGIKDADGAEHAVAYAVLAAGGTLTESEVQHWCRDSLAKYKVPDRVQFIDKMPLTSGTNGDKIRTAQLREWAQDLTV</sequence>
<evidence type="ECO:0000259" key="7">
    <source>
        <dbReference type="Pfam" id="PF00501"/>
    </source>
</evidence>
<protein>
    <recommendedName>
        <fullName evidence="5">Long-chain-fatty-acid--CoA ligase</fullName>
        <ecNumber evidence="4">6.2.1.3</ecNumber>
    </recommendedName>
    <alternativeName>
        <fullName evidence="6">Long-chain acyl-CoA synthetase</fullName>
    </alternativeName>
</protein>
<evidence type="ECO:0000256" key="6">
    <source>
        <dbReference type="ARBA" id="ARBA00042773"/>
    </source>
</evidence>
<dbReference type="Gene3D" id="3.30.300.30">
    <property type="match status" value="1"/>
</dbReference>
<dbReference type="Pfam" id="PF00501">
    <property type="entry name" value="AMP-binding"/>
    <property type="match status" value="1"/>
</dbReference>
<dbReference type="GO" id="GO:0016020">
    <property type="term" value="C:membrane"/>
    <property type="evidence" value="ECO:0007669"/>
    <property type="project" value="UniProtKB-SubCell"/>
</dbReference>
<dbReference type="PANTHER" id="PTHR43767:SF8">
    <property type="entry name" value="LONG-CHAIN-FATTY-ACID--COA LIGASE"/>
    <property type="match status" value="1"/>
</dbReference>
<gene>
    <name evidence="9" type="ORF">CLV47_11076</name>
</gene>
<dbReference type="AlphaFoldDB" id="A0A2T0ZYB4"/>
<dbReference type="OrthoDB" id="8185589at2"/>
<evidence type="ECO:0000256" key="3">
    <source>
        <dbReference type="ARBA" id="ARBA00022598"/>
    </source>
</evidence>
<proteinExistence type="predicted"/>
<reference evidence="9 10" key="1">
    <citation type="submission" date="2018-03" db="EMBL/GenBank/DDBJ databases">
        <title>Genomic Encyclopedia of Archaeal and Bacterial Type Strains, Phase II (KMG-II): from individual species to whole genera.</title>
        <authorList>
            <person name="Goeker M."/>
        </authorList>
    </citation>
    <scope>NUCLEOTIDE SEQUENCE [LARGE SCALE GENOMIC DNA]</scope>
    <source>
        <strain evidence="9 10">DSM 100065</strain>
    </source>
</reference>
<dbReference type="GO" id="GO:0004467">
    <property type="term" value="F:long-chain fatty acid-CoA ligase activity"/>
    <property type="evidence" value="ECO:0007669"/>
    <property type="project" value="UniProtKB-EC"/>
</dbReference>
<dbReference type="RefSeq" id="WP_106349428.1">
    <property type="nucleotide sequence ID" value="NZ_PVUE01000010.1"/>
</dbReference>
<dbReference type="PANTHER" id="PTHR43767">
    <property type="entry name" value="LONG-CHAIN-FATTY-ACID--COA LIGASE"/>
    <property type="match status" value="1"/>
</dbReference>
<dbReference type="EC" id="6.2.1.3" evidence="4"/>
<dbReference type="InterPro" id="IPR045851">
    <property type="entry name" value="AMP-bd_C_sf"/>
</dbReference>
<evidence type="ECO:0000256" key="2">
    <source>
        <dbReference type="ARBA" id="ARBA00005005"/>
    </source>
</evidence>
<evidence type="ECO:0000256" key="1">
    <source>
        <dbReference type="ARBA" id="ARBA00004170"/>
    </source>
</evidence>
<organism evidence="9 10">
    <name type="scientific">Antricoccus suffuscus</name>
    <dbReference type="NCBI Taxonomy" id="1629062"/>
    <lineage>
        <taxon>Bacteria</taxon>
        <taxon>Bacillati</taxon>
        <taxon>Actinomycetota</taxon>
        <taxon>Actinomycetes</taxon>
        <taxon>Geodermatophilales</taxon>
        <taxon>Antricoccaceae</taxon>
        <taxon>Antricoccus</taxon>
    </lineage>
</organism>
<evidence type="ECO:0000256" key="4">
    <source>
        <dbReference type="ARBA" id="ARBA00026121"/>
    </source>
</evidence>
<name>A0A2T0ZYB4_9ACTN</name>
<comment type="subcellular location">
    <subcellularLocation>
        <location evidence="1">Membrane</location>
        <topology evidence="1">Peripheral membrane protein</topology>
    </subcellularLocation>
</comment>
<evidence type="ECO:0000259" key="8">
    <source>
        <dbReference type="Pfam" id="PF13193"/>
    </source>
</evidence>
<dbReference type="Proteomes" id="UP000237752">
    <property type="component" value="Unassembled WGS sequence"/>
</dbReference>
<feature type="domain" description="AMP-binding enzyme C-terminal" evidence="8">
    <location>
        <begin position="449"/>
        <end position="520"/>
    </location>
</feature>
<evidence type="ECO:0000313" key="10">
    <source>
        <dbReference type="Proteomes" id="UP000237752"/>
    </source>
</evidence>
<comment type="caution">
    <text evidence="9">The sequence shown here is derived from an EMBL/GenBank/DDBJ whole genome shotgun (WGS) entry which is preliminary data.</text>
</comment>
<accession>A0A2T0ZYB4</accession>